<protein>
    <submittedName>
        <fullName evidence="2">LPS biosynthesis related polysaccharide polymerase</fullName>
    </submittedName>
</protein>
<keyword evidence="1" id="KW-0472">Membrane</keyword>
<reference evidence="2 3" key="1">
    <citation type="journal article" date="2005" name="Science">
        <title>Extensive DNA inversions in the B. fragilis genome control variable gene expression.</title>
        <authorList>
            <person name="Cerdeno-Tarraga A.M."/>
            <person name="Patrick S."/>
            <person name="Crosmann L."/>
            <person name="Blakely G."/>
            <person name="Abratt V."/>
            <person name="Lennard N."/>
            <person name="Duerden B."/>
            <person name="Poxton I."/>
            <person name="Harris B."/>
            <person name="Quail M.A."/>
            <person name="Barron A."/>
            <person name="Clarck L."/>
            <person name="Corton C."/>
            <person name="Doggett J."/>
            <person name="Holden M.T.G."/>
            <person name="Larke N."/>
            <person name="Line A."/>
            <person name="Lord A."/>
            <person name="Norbertczak H."/>
            <person name="Ormond D."/>
            <person name="Price C."/>
            <person name="Rabbinowitsch E."/>
            <person name="Woodward J."/>
            <person name="Barrel B.G."/>
            <person name="Parkhill J."/>
        </authorList>
    </citation>
    <scope>NUCLEOTIDE SEQUENCE [LARGE SCALE GENOMIC DNA]</scope>
    <source>
        <strain evidence="3">ATCC 25285 / DSM 2151 / CCUG 4856 / JCM 11019 / LMG 10263 / NCTC 9343 / Onslow / VPI 2553 / EN-2</strain>
    </source>
</reference>
<feature type="transmembrane region" description="Helical" evidence="1">
    <location>
        <begin position="355"/>
        <end position="376"/>
    </location>
</feature>
<evidence type="ECO:0000313" key="3">
    <source>
        <dbReference type="Proteomes" id="UP000006731"/>
    </source>
</evidence>
<evidence type="ECO:0000313" key="2">
    <source>
        <dbReference type="EMBL" id="CAH08296.1"/>
    </source>
</evidence>
<accession>Q5LC70</accession>
<name>Q5LC70_BACFN</name>
<feature type="transmembrane region" description="Helical" evidence="1">
    <location>
        <begin position="214"/>
        <end position="231"/>
    </location>
</feature>
<dbReference type="KEGG" id="bfs:BF9343_2515"/>
<feature type="transmembrane region" description="Helical" evidence="1">
    <location>
        <begin position="322"/>
        <end position="343"/>
    </location>
</feature>
<dbReference type="PaxDb" id="272559-BF9343_2515"/>
<sequence length="408" mass="46754">MYLPLLILFIVLYLIVFRKAIWGIFDPLFVTVVMMGGAAFAVFSLWLNHWADTKYLISFCFTEICLIIGFFISTRFFTKQTYSNKINVLNVNQGFISIFSLIVNIMALALQFFIFSQLGIGLFKEGVNHVSIYDGFGFLKASQGGFSTVAFISFFYKKKLAILNRFDCVVFFILLLAIILSGSKSGILRPISIFFIVEYYFYRRTGKTIAHVKWYNLVILCTFPLLVIVILDNVDMFQAIILFGARLIGSGDIFVMGYNDDVIRHISANSSLQYILYPGWGSILKTIGFSITPPVVIGVDIYDYYYNAADAGPNARLNFLTYYFWGTLGGSFICFLIGYYIGYFRCKYGKYKHNMFVFFVSTILYISILSIISDLNIFLNDFFWTFAVFVVLYFIAQIVYKGITLPHE</sequence>
<organism evidence="2 3">
    <name type="scientific">Bacteroides fragilis (strain ATCC 25285 / DSM 2151 / CCUG 4856 / JCM 11019 / LMG 10263 / NCTC 9343 / Onslow / VPI 2553 / EN-2)</name>
    <dbReference type="NCBI Taxonomy" id="272559"/>
    <lineage>
        <taxon>Bacteria</taxon>
        <taxon>Pseudomonadati</taxon>
        <taxon>Bacteroidota</taxon>
        <taxon>Bacteroidia</taxon>
        <taxon>Bacteroidales</taxon>
        <taxon>Bacteroidaceae</taxon>
        <taxon>Bacteroides</taxon>
    </lineage>
</organism>
<feature type="transmembrane region" description="Helical" evidence="1">
    <location>
        <begin position="94"/>
        <end position="115"/>
    </location>
</feature>
<dbReference type="eggNOG" id="ENOG5033KZY">
    <property type="taxonomic scope" value="Bacteria"/>
</dbReference>
<dbReference type="AlphaFoldDB" id="Q5LC70"/>
<keyword evidence="1" id="KW-1133">Transmembrane helix</keyword>
<keyword evidence="1" id="KW-0812">Transmembrane</keyword>
<evidence type="ECO:0000256" key="1">
    <source>
        <dbReference type="SAM" id="Phobius"/>
    </source>
</evidence>
<feature type="transmembrane region" description="Helical" evidence="1">
    <location>
        <begin position="28"/>
        <end position="48"/>
    </location>
</feature>
<feature type="transmembrane region" description="Helical" evidence="1">
    <location>
        <begin position="237"/>
        <end position="258"/>
    </location>
</feature>
<feature type="transmembrane region" description="Helical" evidence="1">
    <location>
        <begin position="382"/>
        <end position="400"/>
    </location>
</feature>
<dbReference type="EMBL" id="CR626927">
    <property type="protein sequence ID" value="CAH08296.1"/>
    <property type="molecule type" value="Genomic_DNA"/>
</dbReference>
<feature type="transmembrane region" description="Helical" evidence="1">
    <location>
        <begin position="162"/>
        <end position="180"/>
    </location>
</feature>
<feature type="transmembrane region" description="Helical" evidence="1">
    <location>
        <begin position="186"/>
        <end position="202"/>
    </location>
</feature>
<gene>
    <name evidence="2" type="ORF">BF9343_2515</name>
</gene>
<proteinExistence type="predicted"/>
<dbReference type="HOGENOM" id="CLU_673787_0_0_10"/>
<keyword evidence="3" id="KW-1185">Reference proteome</keyword>
<feature type="transmembrane region" description="Helical" evidence="1">
    <location>
        <begin position="279"/>
        <end position="302"/>
    </location>
</feature>
<feature type="transmembrane region" description="Helical" evidence="1">
    <location>
        <begin position="55"/>
        <end position="74"/>
    </location>
</feature>
<dbReference type="Proteomes" id="UP000006731">
    <property type="component" value="Chromosome"/>
</dbReference>